<evidence type="ECO:0000313" key="3">
    <source>
        <dbReference type="Proteomes" id="UP001189624"/>
    </source>
</evidence>
<evidence type="ECO:0000313" key="2">
    <source>
        <dbReference type="EMBL" id="CAJ1976770.1"/>
    </source>
</evidence>
<gene>
    <name evidence="2" type="ORF">AYBTSS11_LOCUS28913</name>
</gene>
<dbReference type="AlphaFoldDB" id="A0AA86W1K5"/>
<accession>A0AA86W1K5</accession>
<proteinExistence type="predicted"/>
<name>A0AA86W1K5_9FABA</name>
<sequence length="204" mass="22968">MVAETLAHHAIKEEHKRCRALQYIRGSHIQVKKKKELKDKKAHRSINDLRGWRMRSQAYSMYIHGEDHEVDMNNRANYSTKHGIVIFKGTGCASSGLNKGHGKTARNPTYRKLQLFLTINMEVSVIHTRMSGQGLKKVKKARILGKGICYTVKAGQKLTIGHYWSGYSGTTHTLTPPGEINSGILKRHGSDAEGKPYRPVSLYS</sequence>
<evidence type="ECO:0000256" key="1">
    <source>
        <dbReference type="SAM" id="MobiDB-lite"/>
    </source>
</evidence>
<organism evidence="2 3">
    <name type="scientific">Sphenostylis stenocarpa</name>
    <dbReference type="NCBI Taxonomy" id="92480"/>
    <lineage>
        <taxon>Eukaryota</taxon>
        <taxon>Viridiplantae</taxon>
        <taxon>Streptophyta</taxon>
        <taxon>Embryophyta</taxon>
        <taxon>Tracheophyta</taxon>
        <taxon>Spermatophyta</taxon>
        <taxon>Magnoliopsida</taxon>
        <taxon>eudicotyledons</taxon>
        <taxon>Gunneridae</taxon>
        <taxon>Pentapetalae</taxon>
        <taxon>rosids</taxon>
        <taxon>fabids</taxon>
        <taxon>Fabales</taxon>
        <taxon>Fabaceae</taxon>
        <taxon>Papilionoideae</taxon>
        <taxon>50 kb inversion clade</taxon>
        <taxon>NPAAA clade</taxon>
        <taxon>indigoferoid/millettioid clade</taxon>
        <taxon>Phaseoleae</taxon>
        <taxon>Sphenostylis</taxon>
    </lineage>
</organism>
<protein>
    <submittedName>
        <fullName evidence="2">Uncharacterized protein</fullName>
    </submittedName>
</protein>
<dbReference type="EMBL" id="OY731407">
    <property type="protein sequence ID" value="CAJ1976770.1"/>
    <property type="molecule type" value="Genomic_DNA"/>
</dbReference>
<dbReference type="Proteomes" id="UP001189624">
    <property type="component" value="Chromosome 10"/>
</dbReference>
<keyword evidence="3" id="KW-1185">Reference proteome</keyword>
<reference evidence="2" key="1">
    <citation type="submission" date="2023-10" db="EMBL/GenBank/DDBJ databases">
        <authorList>
            <person name="Domelevo Entfellner J.-B."/>
        </authorList>
    </citation>
    <scope>NUCLEOTIDE SEQUENCE</scope>
</reference>
<feature type="region of interest" description="Disordered" evidence="1">
    <location>
        <begin position="178"/>
        <end position="204"/>
    </location>
</feature>
<dbReference type="Gramene" id="rna-AYBTSS11_LOCUS28913">
    <property type="protein sequence ID" value="CAJ1976770.1"/>
    <property type="gene ID" value="gene-AYBTSS11_LOCUS28913"/>
</dbReference>